<dbReference type="PANTHER" id="PTHR22998">
    <property type="entry name" value="SARM1"/>
    <property type="match status" value="1"/>
</dbReference>
<dbReference type="STRING" id="51028.A0A0N4VQ93"/>
<dbReference type="GO" id="GO:0048678">
    <property type="term" value="P:response to axon injury"/>
    <property type="evidence" value="ECO:0007669"/>
    <property type="project" value="InterPro"/>
</dbReference>
<keyword evidence="2" id="KW-0963">Cytoplasm</keyword>
<dbReference type="EMBL" id="UXUI01014227">
    <property type="protein sequence ID" value="VDD97588.1"/>
    <property type="molecule type" value="Genomic_DNA"/>
</dbReference>
<organism evidence="6">
    <name type="scientific">Enterobius vermicularis</name>
    <name type="common">Human pinworm</name>
    <dbReference type="NCBI Taxonomy" id="51028"/>
    <lineage>
        <taxon>Eukaryota</taxon>
        <taxon>Metazoa</taxon>
        <taxon>Ecdysozoa</taxon>
        <taxon>Nematoda</taxon>
        <taxon>Chromadorea</taxon>
        <taxon>Rhabditida</taxon>
        <taxon>Spirurina</taxon>
        <taxon>Oxyuridomorpha</taxon>
        <taxon>Oxyuroidea</taxon>
        <taxon>Oxyuridae</taxon>
        <taxon>Enterobius</taxon>
    </lineage>
</organism>
<keyword evidence="5" id="KW-1185">Reference proteome</keyword>
<keyword evidence="3" id="KW-0677">Repeat</keyword>
<protein>
    <submittedName>
        <fullName evidence="6">Cyclin_C domain-containing protein</fullName>
    </submittedName>
</protein>
<comment type="subcellular location">
    <subcellularLocation>
        <location evidence="1">Cytoplasm</location>
    </subcellularLocation>
</comment>
<sequence>MFCHVPEWLFFLASQNHPVTCYYACLAVCVLASAKQTEVEATKSGALAFVEPFLQGKRPSEFIEAETHTKHALGKSKDWLRR</sequence>
<evidence type="ECO:0000313" key="6">
    <source>
        <dbReference type="WBParaSite" id="EVEC_0001318501-mRNA-1"/>
    </source>
</evidence>
<proteinExistence type="predicted"/>
<reference evidence="4 5" key="2">
    <citation type="submission" date="2018-10" db="EMBL/GenBank/DDBJ databases">
        <authorList>
            <consortium name="Pathogen Informatics"/>
        </authorList>
    </citation>
    <scope>NUCLEOTIDE SEQUENCE [LARGE SCALE GENOMIC DNA]</scope>
</reference>
<dbReference type="GO" id="GO:0034128">
    <property type="term" value="P:negative regulation of MyD88-independent toll-like receptor signaling pathway"/>
    <property type="evidence" value="ECO:0007669"/>
    <property type="project" value="InterPro"/>
</dbReference>
<dbReference type="InterPro" id="IPR039184">
    <property type="entry name" value="SARM1"/>
</dbReference>
<dbReference type="GO" id="GO:0005737">
    <property type="term" value="C:cytoplasm"/>
    <property type="evidence" value="ECO:0007669"/>
    <property type="project" value="UniProtKB-SubCell"/>
</dbReference>
<evidence type="ECO:0000313" key="5">
    <source>
        <dbReference type="Proteomes" id="UP000274131"/>
    </source>
</evidence>
<evidence type="ECO:0000313" key="4">
    <source>
        <dbReference type="EMBL" id="VDD97588.1"/>
    </source>
</evidence>
<name>A0A0N4VQ93_ENTVE</name>
<evidence type="ECO:0000256" key="2">
    <source>
        <dbReference type="ARBA" id="ARBA00022490"/>
    </source>
</evidence>
<dbReference type="WBParaSite" id="EVEC_0001318501-mRNA-1">
    <property type="protein sequence ID" value="EVEC_0001318501-mRNA-1"/>
    <property type="gene ID" value="EVEC_0001318501"/>
</dbReference>
<dbReference type="AlphaFoldDB" id="A0A0N4VQ93"/>
<dbReference type="GO" id="GO:0035591">
    <property type="term" value="F:signaling adaptor activity"/>
    <property type="evidence" value="ECO:0007669"/>
    <property type="project" value="InterPro"/>
</dbReference>
<evidence type="ECO:0000256" key="3">
    <source>
        <dbReference type="ARBA" id="ARBA00022737"/>
    </source>
</evidence>
<gene>
    <name evidence="4" type="ORF">EVEC_LOCUS12339</name>
</gene>
<dbReference type="OrthoDB" id="202764at2759"/>
<evidence type="ECO:0000256" key="1">
    <source>
        <dbReference type="ARBA" id="ARBA00004496"/>
    </source>
</evidence>
<dbReference type="GO" id="GO:0003953">
    <property type="term" value="F:NAD+ nucleosidase activity"/>
    <property type="evidence" value="ECO:0007669"/>
    <property type="project" value="InterPro"/>
</dbReference>
<reference evidence="6" key="1">
    <citation type="submission" date="2017-02" db="UniProtKB">
        <authorList>
            <consortium name="WormBaseParasite"/>
        </authorList>
    </citation>
    <scope>IDENTIFICATION</scope>
</reference>
<dbReference type="GO" id="GO:0030425">
    <property type="term" value="C:dendrite"/>
    <property type="evidence" value="ECO:0007669"/>
    <property type="project" value="TreeGrafter"/>
</dbReference>
<dbReference type="Proteomes" id="UP000274131">
    <property type="component" value="Unassembled WGS sequence"/>
</dbReference>
<accession>A0A0N4VQ93</accession>
<dbReference type="PANTHER" id="PTHR22998:SF1">
    <property type="entry name" value="NAD(+) HYDROLASE SARM1"/>
    <property type="match status" value="1"/>
</dbReference>